<dbReference type="InterPro" id="IPR011009">
    <property type="entry name" value="Kinase-like_dom_sf"/>
</dbReference>
<proteinExistence type="predicted"/>
<dbReference type="AlphaFoldDB" id="A0A1B7MPG1"/>
<organism evidence="1 2">
    <name type="scientific">Rhizopogon vinicolor AM-OR11-026</name>
    <dbReference type="NCBI Taxonomy" id="1314800"/>
    <lineage>
        <taxon>Eukaryota</taxon>
        <taxon>Fungi</taxon>
        <taxon>Dikarya</taxon>
        <taxon>Basidiomycota</taxon>
        <taxon>Agaricomycotina</taxon>
        <taxon>Agaricomycetes</taxon>
        <taxon>Agaricomycetidae</taxon>
        <taxon>Boletales</taxon>
        <taxon>Suillineae</taxon>
        <taxon>Rhizopogonaceae</taxon>
        <taxon>Rhizopogon</taxon>
    </lineage>
</organism>
<accession>A0A1B7MPG1</accession>
<evidence type="ECO:0000313" key="2">
    <source>
        <dbReference type="Proteomes" id="UP000092154"/>
    </source>
</evidence>
<sequence>MLQVLSSKIPYYYLSEAALIQRVGNGVKPLRARYPSVSDKYWRFIRMCWADAVESRPLVEEVVQWIVDEFARLVVDR</sequence>
<dbReference type="Gene3D" id="1.10.510.10">
    <property type="entry name" value="Transferase(Phosphotransferase) domain 1"/>
    <property type="match status" value="1"/>
</dbReference>
<dbReference type="EMBL" id="KV448604">
    <property type="protein sequence ID" value="OAX34504.1"/>
    <property type="molecule type" value="Genomic_DNA"/>
</dbReference>
<evidence type="ECO:0000313" key="1">
    <source>
        <dbReference type="EMBL" id="OAX34504.1"/>
    </source>
</evidence>
<dbReference type="Proteomes" id="UP000092154">
    <property type="component" value="Unassembled WGS sequence"/>
</dbReference>
<protein>
    <recommendedName>
        <fullName evidence="3">Serine-threonine/tyrosine-protein kinase catalytic domain-containing protein</fullName>
    </recommendedName>
</protein>
<dbReference type="STRING" id="1314800.A0A1B7MPG1"/>
<reference evidence="1 2" key="1">
    <citation type="submission" date="2016-06" db="EMBL/GenBank/DDBJ databases">
        <title>Comparative genomics of the ectomycorrhizal sister species Rhizopogon vinicolor and Rhizopogon vesiculosus (Basidiomycota: Boletales) reveals a divergence of the mating type B locus.</title>
        <authorList>
            <consortium name="DOE Joint Genome Institute"/>
            <person name="Mujic A.B."/>
            <person name="Kuo A."/>
            <person name="Tritt A."/>
            <person name="Lipzen A."/>
            <person name="Chen C."/>
            <person name="Johnson J."/>
            <person name="Sharma A."/>
            <person name="Barry K."/>
            <person name="Grigoriev I.V."/>
            <person name="Spatafora J.W."/>
        </authorList>
    </citation>
    <scope>NUCLEOTIDE SEQUENCE [LARGE SCALE GENOMIC DNA]</scope>
    <source>
        <strain evidence="1 2">AM-OR11-026</strain>
    </source>
</reference>
<dbReference type="OrthoDB" id="346907at2759"/>
<name>A0A1B7MPG1_9AGAM</name>
<evidence type="ECO:0008006" key="3">
    <source>
        <dbReference type="Google" id="ProtNLM"/>
    </source>
</evidence>
<gene>
    <name evidence="1" type="ORF">K503DRAFT_803541</name>
</gene>
<keyword evidence="2" id="KW-1185">Reference proteome</keyword>
<dbReference type="InParanoid" id="A0A1B7MPG1"/>
<dbReference type="SUPFAM" id="SSF56112">
    <property type="entry name" value="Protein kinase-like (PK-like)"/>
    <property type="match status" value="1"/>
</dbReference>